<dbReference type="Pfam" id="PF13847">
    <property type="entry name" value="Methyltransf_31"/>
    <property type="match status" value="1"/>
</dbReference>
<dbReference type="Gene3D" id="3.40.50.150">
    <property type="entry name" value="Vaccinia Virus protein VP39"/>
    <property type="match status" value="1"/>
</dbReference>
<dbReference type="AlphaFoldDB" id="A0A517Y9P1"/>
<accession>A0A517Y9P1</accession>
<dbReference type="KEGG" id="aagg:ETAA8_20330"/>
<dbReference type="InterPro" id="IPR029063">
    <property type="entry name" value="SAM-dependent_MTases_sf"/>
</dbReference>
<dbReference type="CDD" id="cd02440">
    <property type="entry name" value="AdoMet_MTases"/>
    <property type="match status" value="1"/>
</dbReference>
<gene>
    <name evidence="2" type="ORF">ETAA8_20330</name>
</gene>
<keyword evidence="3" id="KW-1185">Reference proteome</keyword>
<dbReference type="EMBL" id="CP036274">
    <property type="protein sequence ID" value="QDU26949.1"/>
    <property type="molecule type" value="Genomic_DNA"/>
</dbReference>
<evidence type="ECO:0000259" key="1">
    <source>
        <dbReference type="Pfam" id="PF13847"/>
    </source>
</evidence>
<dbReference type="Proteomes" id="UP000315017">
    <property type="component" value="Chromosome"/>
</dbReference>
<sequence length="466" mass="53212">MGKKNAYLASSLVSFRNSQGIEARGSLMRLSRQQAMFEIYNPYSIVQLSEVLSDLRIHQGEREVYKGRAVVTTLMNTGLMLIVSVSLVDPWSDLKGLRPGEVLRSFVHDFVADWEAGNERLHKPFQLSVGNLRNYLQEVSRWLEHWETEAGLHETTVSEDLQLNFVVDVDEGVAPRLGQLYQEFEETAKDISRKSLPYHRGYAQRELHPLMMCSPFMYRAFSKPLGYAGDYEMVRMMLSEPWEGGSSFAKILNASALRHDAPAAHRNRIKLLVDALRREAKRVASEGRRLRVLNIGCGPAVEISHFLEEDELANETEFTLVDFNTETLNFVRENLVPKARARRPNMKIEIEQRSVHEIIQTSMEGKQTEPPTYDLVYSAGLFDYFRDTTCGFLIQHFYSLLRPGGEVVVTNVTPRHSSEAIMSLVMEWTLELRDEKQMLALTPGLGRQEVYCDATSVNVFLSVRKP</sequence>
<feature type="domain" description="Methyltransferase" evidence="1">
    <location>
        <begin position="290"/>
        <end position="416"/>
    </location>
</feature>
<dbReference type="GO" id="GO:0032259">
    <property type="term" value="P:methylation"/>
    <property type="evidence" value="ECO:0007669"/>
    <property type="project" value="UniProtKB-KW"/>
</dbReference>
<protein>
    <submittedName>
        <fullName evidence="2">Methyltransferase domain protein</fullName>
    </submittedName>
</protein>
<dbReference type="OrthoDB" id="9811915at2"/>
<name>A0A517Y9P1_9BACT</name>
<reference evidence="2 3" key="1">
    <citation type="submission" date="2019-02" db="EMBL/GenBank/DDBJ databases">
        <title>Deep-cultivation of Planctomycetes and their phenomic and genomic characterization uncovers novel biology.</title>
        <authorList>
            <person name="Wiegand S."/>
            <person name="Jogler M."/>
            <person name="Boedeker C."/>
            <person name="Pinto D."/>
            <person name="Vollmers J."/>
            <person name="Rivas-Marin E."/>
            <person name="Kohn T."/>
            <person name="Peeters S.H."/>
            <person name="Heuer A."/>
            <person name="Rast P."/>
            <person name="Oberbeckmann S."/>
            <person name="Bunk B."/>
            <person name="Jeske O."/>
            <person name="Meyerdierks A."/>
            <person name="Storesund J.E."/>
            <person name="Kallscheuer N."/>
            <person name="Luecker S."/>
            <person name="Lage O.M."/>
            <person name="Pohl T."/>
            <person name="Merkel B.J."/>
            <person name="Hornburger P."/>
            <person name="Mueller R.-W."/>
            <person name="Bruemmer F."/>
            <person name="Labrenz M."/>
            <person name="Spormann A.M."/>
            <person name="Op den Camp H."/>
            <person name="Overmann J."/>
            <person name="Amann R."/>
            <person name="Jetten M.S.M."/>
            <person name="Mascher T."/>
            <person name="Medema M.H."/>
            <person name="Devos D.P."/>
            <person name="Kaster A.-K."/>
            <person name="Ovreas L."/>
            <person name="Rohde M."/>
            <person name="Galperin M.Y."/>
            <person name="Jogler C."/>
        </authorList>
    </citation>
    <scope>NUCLEOTIDE SEQUENCE [LARGE SCALE GENOMIC DNA]</scope>
    <source>
        <strain evidence="2 3">ETA_A8</strain>
    </source>
</reference>
<keyword evidence="2" id="KW-0808">Transferase</keyword>
<organism evidence="2 3">
    <name type="scientific">Anatilimnocola aggregata</name>
    <dbReference type="NCBI Taxonomy" id="2528021"/>
    <lineage>
        <taxon>Bacteria</taxon>
        <taxon>Pseudomonadati</taxon>
        <taxon>Planctomycetota</taxon>
        <taxon>Planctomycetia</taxon>
        <taxon>Pirellulales</taxon>
        <taxon>Pirellulaceae</taxon>
        <taxon>Anatilimnocola</taxon>
    </lineage>
</organism>
<dbReference type="InterPro" id="IPR025714">
    <property type="entry name" value="Methyltranfer_dom"/>
</dbReference>
<dbReference type="RefSeq" id="WP_145087830.1">
    <property type="nucleotide sequence ID" value="NZ_CP036274.1"/>
</dbReference>
<proteinExistence type="predicted"/>
<keyword evidence="2" id="KW-0489">Methyltransferase</keyword>
<dbReference type="GO" id="GO:0008168">
    <property type="term" value="F:methyltransferase activity"/>
    <property type="evidence" value="ECO:0007669"/>
    <property type="project" value="UniProtKB-KW"/>
</dbReference>
<evidence type="ECO:0000313" key="3">
    <source>
        <dbReference type="Proteomes" id="UP000315017"/>
    </source>
</evidence>
<dbReference type="SUPFAM" id="SSF53335">
    <property type="entry name" value="S-adenosyl-L-methionine-dependent methyltransferases"/>
    <property type="match status" value="1"/>
</dbReference>
<evidence type="ECO:0000313" key="2">
    <source>
        <dbReference type="EMBL" id="QDU26949.1"/>
    </source>
</evidence>